<accession>A0A1C6T0E7</accession>
<proteinExistence type="predicted"/>
<evidence type="ECO:0000313" key="3">
    <source>
        <dbReference type="Proteomes" id="UP000199413"/>
    </source>
</evidence>
<protein>
    <submittedName>
        <fullName evidence="2">Uncharacterized protein</fullName>
    </submittedName>
</protein>
<sequence>MTVPGPEHGEADKPYRNLLNPPRPAGRYRLLDRNSDPHRSLPVPRPEAPVNGPYDLYSKEGT</sequence>
<organism evidence="2 3">
    <name type="scientific">Micromonospora rhizosphaerae</name>
    <dbReference type="NCBI Taxonomy" id="568872"/>
    <lineage>
        <taxon>Bacteria</taxon>
        <taxon>Bacillati</taxon>
        <taxon>Actinomycetota</taxon>
        <taxon>Actinomycetes</taxon>
        <taxon>Micromonosporales</taxon>
        <taxon>Micromonosporaceae</taxon>
        <taxon>Micromonospora</taxon>
    </lineage>
</organism>
<keyword evidence="3" id="KW-1185">Reference proteome</keyword>
<evidence type="ECO:0000256" key="1">
    <source>
        <dbReference type="SAM" id="MobiDB-lite"/>
    </source>
</evidence>
<feature type="compositionally biased region" description="Basic and acidic residues" evidence="1">
    <location>
        <begin position="29"/>
        <end position="39"/>
    </location>
</feature>
<dbReference type="RefSeq" id="WP_091345414.1">
    <property type="nucleotide sequence ID" value="NZ_FMHV01000002.1"/>
</dbReference>
<feature type="region of interest" description="Disordered" evidence="1">
    <location>
        <begin position="1"/>
        <end position="62"/>
    </location>
</feature>
<dbReference type="OrthoDB" id="3405797at2"/>
<dbReference type="Proteomes" id="UP000199413">
    <property type="component" value="Unassembled WGS sequence"/>
</dbReference>
<dbReference type="AlphaFoldDB" id="A0A1C6T0E7"/>
<gene>
    <name evidence="2" type="ORF">GA0070624_5168</name>
</gene>
<name>A0A1C6T0E7_9ACTN</name>
<dbReference type="EMBL" id="FMHV01000002">
    <property type="protein sequence ID" value="SCL35102.1"/>
    <property type="molecule type" value="Genomic_DNA"/>
</dbReference>
<dbReference type="STRING" id="568872.GA0070624_5168"/>
<reference evidence="3" key="1">
    <citation type="submission" date="2016-06" db="EMBL/GenBank/DDBJ databases">
        <authorList>
            <person name="Varghese N."/>
            <person name="Submissions Spin"/>
        </authorList>
    </citation>
    <scope>NUCLEOTIDE SEQUENCE [LARGE SCALE GENOMIC DNA]</scope>
    <source>
        <strain evidence="3">DSM 45431</strain>
    </source>
</reference>
<evidence type="ECO:0000313" key="2">
    <source>
        <dbReference type="EMBL" id="SCL35102.1"/>
    </source>
</evidence>